<reference evidence="2" key="2">
    <citation type="submission" date="2021-09" db="EMBL/GenBank/DDBJ databases">
        <authorList>
            <person name="Jia N."/>
            <person name="Wang J."/>
            <person name="Shi W."/>
            <person name="Du L."/>
            <person name="Sun Y."/>
            <person name="Zhan W."/>
            <person name="Jiang J."/>
            <person name="Wang Q."/>
            <person name="Zhang B."/>
            <person name="Ji P."/>
            <person name="Sakyi L.B."/>
            <person name="Cui X."/>
            <person name="Yuan T."/>
            <person name="Jiang B."/>
            <person name="Yang W."/>
            <person name="Lam T.T.-Y."/>
            <person name="Chang Q."/>
            <person name="Ding S."/>
            <person name="Wang X."/>
            <person name="Zhu J."/>
            <person name="Ruan X."/>
            <person name="Zhao L."/>
            <person name="Wei J."/>
            <person name="Que T."/>
            <person name="Du C."/>
            <person name="Cheng J."/>
            <person name="Dai P."/>
            <person name="Han X."/>
            <person name="Huang E."/>
            <person name="Gao Y."/>
            <person name="Liu J."/>
            <person name="Shao H."/>
            <person name="Ye R."/>
            <person name="Li L."/>
            <person name="Wei W."/>
            <person name="Wang X."/>
            <person name="Wang C."/>
            <person name="Huo Q."/>
            <person name="Li W."/>
            <person name="Guo W."/>
            <person name="Chen H."/>
            <person name="Chen S."/>
            <person name="Zhou L."/>
            <person name="Zhou L."/>
            <person name="Ni X."/>
            <person name="Tian J."/>
            <person name="Zhou Y."/>
            <person name="Sheng Y."/>
            <person name="Liu T."/>
            <person name="Pan Y."/>
            <person name="Xia L."/>
            <person name="Li J."/>
            <person name="Zhao F."/>
            <person name="Cao W."/>
        </authorList>
    </citation>
    <scope>NUCLEOTIDE SEQUENCE</scope>
    <source>
        <strain evidence="2">Rmic-2018</strain>
        <tissue evidence="2">Larvae</tissue>
    </source>
</reference>
<dbReference type="Proteomes" id="UP000821866">
    <property type="component" value="Unassembled WGS sequence"/>
</dbReference>
<reference evidence="2" key="1">
    <citation type="journal article" date="2020" name="Cell">
        <title>Large-Scale Comparative Analyses of Tick Genomes Elucidate Their Genetic Diversity and Vector Capacities.</title>
        <authorList>
            <consortium name="Tick Genome and Microbiome Consortium (TIGMIC)"/>
            <person name="Jia N."/>
            <person name="Wang J."/>
            <person name="Shi W."/>
            <person name="Du L."/>
            <person name="Sun Y."/>
            <person name="Zhan W."/>
            <person name="Jiang J.F."/>
            <person name="Wang Q."/>
            <person name="Zhang B."/>
            <person name="Ji P."/>
            <person name="Bell-Sakyi L."/>
            <person name="Cui X.M."/>
            <person name="Yuan T.T."/>
            <person name="Jiang B.G."/>
            <person name="Yang W.F."/>
            <person name="Lam T.T."/>
            <person name="Chang Q.C."/>
            <person name="Ding S.J."/>
            <person name="Wang X.J."/>
            <person name="Zhu J.G."/>
            <person name="Ruan X.D."/>
            <person name="Zhao L."/>
            <person name="Wei J.T."/>
            <person name="Ye R.Z."/>
            <person name="Que T.C."/>
            <person name="Du C.H."/>
            <person name="Zhou Y.H."/>
            <person name="Cheng J.X."/>
            <person name="Dai P.F."/>
            <person name="Guo W.B."/>
            <person name="Han X.H."/>
            <person name="Huang E.J."/>
            <person name="Li L.F."/>
            <person name="Wei W."/>
            <person name="Gao Y.C."/>
            <person name="Liu J.Z."/>
            <person name="Shao H.Z."/>
            <person name="Wang X."/>
            <person name="Wang C.C."/>
            <person name="Yang T.C."/>
            <person name="Huo Q.B."/>
            <person name="Li W."/>
            <person name="Chen H.Y."/>
            <person name="Chen S.E."/>
            <person name="Zhou L.G."/>
            <person name="Ni X.B."/>
            <person name="Tian J.H."/>
            <person name="Sheng Y."/>
            <person name="Liu T."/>
            <person name="Pan Y.S."/>
            <person name="Xia L.Y."/>
            <person name="Li J."/>
            <person name="Zhao F."/>
            <person name="Cao W.C."/>
        </authorList>
    </citation>
    <scope>NUCLEOTIDE SEQUENCE</scope>
    <source>
        <strain evidence="2">Rmic-2018</strain>
    </source>
</reference>
<evidence type="ECO:0000313" key="2">
    <source>
        <dbReference type="EMBL" id="KAH7958120.1"/>
    </source>
</evidence>
<comment type="caution">
    <text evidence="2">The sequence shown here is derived from an EMBL/GenBank/DDBJ whole genome shotgun (WGS) entry which is preliminary data.</text>
</comment>
<protein>
    <submittedName>
        <fullName evidence="2">Uncharacterized protein</fullName>
    </submittedName>
</protein>
<sequence length="213" mass="23741">MFSTPVRSPESSPTRQPRVETPVHRSSRRLQGHQPEFGLLKGATLSTATPTQEIARSPAQAGTNCINLEHYVYLYEAEKDSHLKIVPMFTSSHVKPSKLEKMNVRLATQSQAPPHQESTVASVAEVVRHELRQAFASPQQYSASPHRPNSCTYADAVRCPLAPDVSYQPNGYSYADAVRRPTPMPAPQYLEPKGSKSMRVLNLFGEDCFFEMN</sequence>
<dbReference type="EMBL" id="JABSTU010004501">
    <property type="protein sequence ID" value="KAH7958120.1"/>
    <property type="molecule type" value="Genomic_DNA"/>
</dbReference>
<feature type="compositionally biased region" description="Polar residues" evidence="1">
    <location>
        <begin position="1"/>
        <end position="15"/>
    </location>
</feature>
<accession>A0A9J6CZA0</accession>
<proteinExistence type="predicted"/>
<keyword evidence="3" id="KW-1185">Reference proteome</keyword>
<dbReference type="AlphaFoldDB" id="A0A9J6CZA0"/>
<name>A0A9J6CZA0_RHIMP</name>
<evidence type="ECO:0000256" key="1">
    <source>
        <dbReference type="SAM" id="MobiDB-lite"/>
    </source>
</evidence>
<organism evidence="2 3">
    <name type="scientific">Rhipicephalus microplus</name>
    <name type="common">Cattle tick</name>
    <name type="synonym">Boophilus microplus</name>
    <dbReference type="NCBI Taxonomy" id="6941"/>
    <lineage>
        <taxon>Eukaryota</taxon>
        <taxon>Metazoa</taxon>
        <taxon>Ecdysozoa</taxon>
        <taxon>Arthropoda</taxon>
        <taxon>Chelicerata</taxon>
        <taxon>Arachnida</taxon>
        <taxon>Acari</taxon>
        <taxon>Parasitiformes</taxon>
        <taxon>Ixodida</taxon>
        <taxon>Ixodoidea</taxon>
        <taxon>Ixodidae</taxon>
        <taxon>Rhipicephalinae</taxon>
        <taxon>Rhipicephalus</taxon>
        <taxon>Boophilus</taxon>
    </lineage>
</organism>
<feature type="region of interest" description="Disordered" evidence="1">
    <location>
        <begin position="1"/>
        <end position="36"/>
    </location>
</feature>
<evidence type="ECO:0000313" key="3">
    <source>
        <dbReference type="Proteomes" id="UP000821866"/>
    </source>
</evidence>
<gene>
    <name evidence="2" type="ORF">HPB51_027896</name>
</gene>